<protein>
    <submittedName>
        <fullName evidence="1">Uncharacterized protein</fullName>
    </submittedName>
</protein>
<proteinExistence type="predicted"/>
<dbReference type="OrthoDB" id="6454719at2759"/>
<sequence length="78" mass="8939">MYTDYERVAVEYICLDGAVNYLAAISILHRKPVQWTNLDAGLQVYNLTSLLTPKLKRFIDMVDHTDCPNEPPPYEPVV</sequence>
<name>A0A8X6MB18_9ARAC</name>
<dbReference type="Proteomes" id="UP000886998">
    <property type="component" value="Unassembled WGS sequence"/>
</dbReference>
<gene>
    <name evidence="1" type="ORF">TNIN_190931</name>
    <name evidence="2" type="ORF">TNIN_190941</name>
</gene>
<evidence type="ECO:0000313" key="3">
    <source>
        <dbReference type="Proteomes" id="UP000886998"/>
    </source>
</evidence>
<organism evidence="1 3">
    <name type="scientific">Trichonephila inaurata madagascariensis</name>
    <dbReference type="NCBI Taxonomy" id="2747483"/>
    <lineage>
        <taxon>Eukaryota</taxon>
        <taxon>Metazoa</taxon>
        <taxon>Ecdysozoa</taxon>
        <taxon>Arthropoda</taxon>
        <taxon>Chelicerata</taxon>
        <taxon>Arachnida</taxon>
        <taxon>Araneae</taxon>
        <taxon>Araneomorphae</taxon>
        <taxon>Entelegynae</taxon>
        <taxon>Araneoidea</taxon>
        <taxon>Nephilidae</taxon>
        <taxon>Trichonephila</taxon>
        <taxon>Trichonephila inaurata</taxon>
    </lineage>
</organism>
<keyword evidence="3" id="KW-1185">Reference proteome</keyword>
<evidence type="ECO:0000313" key="1">
    <source>
        <dbReference type="EMBL" id="GFS36500.1"/>
    </source>
</evidence>
<accession>A0A8X6MB18</accession>
<evidence type="ECO:0000313" key="2">
    <source>
        <dbReference type="EMBL" id="GFS36501.1"/>
    </source>
</evidence>
<reference evidence="1" key="1">
    <citation type="submission" date="2020-08" db="EMBL/GenBank/DDBJ databases">
        <title>Multicomponent nature underlies the extraordinary mechanical properties of spider dragline silk.</title>
        <authorList>
            <person name="Kono N."/>
            <person name="Nakamura H."/>
            <person name="Mori M."/>
            <person name="Yoshida Y."/>
            <person name="Ohtoshi R."/>
            <person name="Malay A.D."/>
            <person name="Moran D.A.P."/>
            <person name="Tomita M."/>
            <person name="Numata K."/>
            <person name="Arakawa K."/>
        </authorList>
    </citation>
    <scope>NUCLEOTIDE SEQUENCE</scope>
</reference>
<comment type="caution">
    <text evidence="1">The sequence shown here is derived from an EMBL/GenBank/DDBJ whole genome shotgun (WGS) entry which is preliminary data.</text>
</comment>
<dbReference type="EMBL" id="BMAV01024840">
    <property type="protein sequence ID" value="GFS36500.1"/>
    <property type="molecule type" value="Genomic_DNA"/>
</dbReference>
<dbReference type="EMBL" id="BMAV01024840">
    <property type="protein sequence ID" value="GFS36501.1"/>
    <property type="molecule type" value="Genomic_DNA"/>
</dbReference>
<dbReference type="AlphaFoldDB" id="A0A8X6MB18"/>